<dbReference type="RefSeq" id="WP_072581021.1">
    <property type="nucleotide sequence ID" value="NZ_CP016020.1"/>
</dbReference>
<dbReference type="KEGG" id="bwh:A9C19_16545"/>
<name>A0A1L3MV65_9BACI</name>
<sequence length="98" mass="11616">MSSLEERKELDVDVYKLLRERGIKEIEVLEKIEEYVDRGYLKIVGNNKYDATPIYSIIKECFKNIKEDNEFNIKEIVGSFTGQEYEELEKEMIMKIGN</sequence>
<evidence type="ECO:0000313" key="2">
    <source>
        <dbReference type="Proteomes" id="UP000181936"/>
    </source>
</evidence>
<dbReference type="AlphaFoldDB" id="A0A1L3MV65"/>
<keyword evidence="2" id="KW-1185">Reference proteome</keyword>
<proteinExistence type="predicted"/>
<protein>
    <submittedName>
        <fullName evidence="1">Uncharacterized protein</fullName>
    </submittedName>
</protein>
<organism evidence="1 2">
    <name type="scientific">Bacillus weihaiensis</name>
    <dbReference type="NCBI Taxonomy" id="1547283"/>
    <lineage>
        <taxon>Bacteria</taxon>
        <taxon>Bacillati</taxon>
        <taxon>Bacillota</taxon>
        <taxon>Bacilli</taxon>
        <taxon>Bacillales</taxon>
        <taxon>Bacillaceae</taxon>
        <taxon>Bacillus</taxon>
    </lineage>
</organism>
<dbReference type="EMBL" id="CP016020">
    <property type="protein sequence ID" value="APH06222.1"/>
    <property type="molecule type" value="Genomic_DNA"/>
</dbReference>
<accession>A0A1L3MV65</accession>
<reference evidence="1 2" key="1">
    <citation type="journal article" date="2016" name="Sci. Rep.">
        <title>Complete genome sequence and transcriptomic analysis of a novel marine strain Bacillus weihaiensis reveals the mechanism of brown algae degradation.</title>
        <authorList>
            <person name="Zhu Y."/>
            <person name="Chen P."/>
            <person name="Bao Y."/>
            <person name="Men Y."/>
            <person name="Zeng Y."/>
            <person name="Yang J."/>
            <person name="Sun J."/>
            <person name="Sun Y."/>
        </authorList>
    </citation>
    <scope>NUCLEOTIDE SEQUENCE [LARGE SCALE GENOMIC DNA]</scope>
    <source>
        <strain evidence="1 2">Alg07</strain>
    </source>
</reference>
<dbReference type="Proteomes" id="UP000181936">
    <property type="component" value="Chromosome"/>
</dbReference>
<evidence type="ECO:0000313" key="1">
    <source>
        <dbReference type="EMBL" id="APH06222.1"/>
    </source>
</evidence>
<gene>
    <name evidence="1" type="ORF">A9C19_16545</name>
</gene>